<dbReference type="Pfam" id="PF20862">
    <property type="entry name" value="DUF6843"/>
    <property type="match status" value="1"/>
</dbReference>
<proteinExistence type="predicted"/>
<feature type="domain" description="DUF6843" evidence="1">
    <location>
        <begin position="24"/>
        <end position="131"/>
    </location>
</feature>
<keyword evidence="3" id="KW-1185">Reference proteome</keyword>
<dbReference type="Proteomes" id="UP001596071">
    <property type="component" value="Unassembled WGS sequence"/>
</dbReference>
<evidence type="ECO:0000313" key="2">
    <source>
        <dbReference type="EMBL" id="MFC5602371.1"/>
    </source>
</evidence>
<gene>
    <name evidence="2" type="ORF">ACFPTP_03985</name>
</gene>
<dbReference type="RefSeq" id="WP_381442389.1">
    <property type="nucleotide sequence ID" value="NZ_JBHSNP010000009.1"/>
</dbReference>
<comment type="caution">
    <text evidence="2">The sequence shown here is derived from an EMBL/GenBank/DDBJ whole genome shotgun (WGS) entry which is preliminary data.</text>
</comment>
<protein>
    <submittedName>
        <fullName evidence="2">DUF6843 domain-containing protein</fullName>
    </submittedName>
</protein>
<dbReference type="InterPro" id="IPR049293">
    <property type="entry name" value="DUF6843"/>
</dbReference>
<accession>A0ABW0TVK6</accession>
<dbReference type="PROSITE" id="PS51257">
    <property type="entry name" value="PROKAR_LIPOPROTEIN"/>
    <property type="match status" value="1"/>
</dbReference>
<evidence type="ECO:0000259" key="1">
    <source>
        <dbReference type="Pfam" id="PF20862"/>
    </source>
</evidence>
<dbReference type="EMBL" id="JBHSNP010000009">
    <property type="protein sequence ID" value="MFC5602371.1"/>
    <property type="molecule type" value="Genomic_DNA"/>
</dbReference>
<organism evidence="2 3">
    <name type="scientific">Sporosarcina koreensis</name>
    <dbReference type="NCBI Taxonomy" id="334735"/>
    <lineage>
        <taxon>Bacteria</taxon>
        <taxon>Bacillati</taxon>
        <taxon>Bacillota</taxon>
        <taxon>Bacilli</taxon>
        <taxon>Bacillales</taxon>
        <taxon>Caryophanaceae</taxon>
        <taxon>Sporosarcina</taxon>
    </lineage>
</organism>
<sequence length="161" mass="18027">MMKQGISLIIMTAMLFLYGCGQSETNAIYLLPEGYTGYAMAVYNVKDAPALTYEGDFTIHHINEDGYFATSLPDMQYGTVTDRYYYVDPAGNRTPIDPTCIHTFGTGGFTTDQVDILYTGIEVTDSCSEEFAHSTENFEDSLKMEILNKVTKKYYGVDLHP</sequence>
<evidence type="ECO:0000313" key="3">
    <source>
        <dbReference type="Proteomes" id="UP001596071"/>
    </source>
</evidence>
<reference evidence="3" key="1">
    <citation type="journal article" date="2019" name="Int. J. Syst. Evol. Microbiol.">
        <title>The Global Catalogue of Microorganisms (GCM) 10K type strain sequencing project: providing services to taxonomists for standard genome sequencing and annotation.</title>
        <authorList>
            <consortium name="The Broad Institute Genomics Platform"/>
            <consortium name="The Broad Institute Genome Sequencing Center for Infectious Disease"/>
            <person name="Wu L."/>
            <person name="Ma J."/>
        </authorList>
    </citation>
    <scope>NUCLEOTIDE SEQUENCE [LARGE SCALE GENOMIC DNA]</scope>
    <source>
        <strain evidence="3">KACC 11299</strain>
    </source>
</reference>
<name>A0ABW0TVK6_9BACL</name>